<keyword evidence="1" id="KW-1133">Transmembrane helix</keyword>
<dbReference type="PANTHER" id="PTHR38441">
    <property type="entry name" value="INTEGRAL MEMBRANE PROTEIN-RELATED"/>
    <property type="match status" value="1"/>
</dbReference>
<feature type="transmembrane region" description="Helical" evidence="1">
    <location>
        <begin position="40"/>
        <end position="63"/>
    </location>
</feature>
<dbReference type="STRING" id="525263.HMPREF0298_0631"/>
<keyword evidence="1" id="KW-0812">Transmembrane</keyword>
<proteinExistence type="predicted"/>
<evidence type="ECO:0000256" key="1">
    <source>
        <dbReference type="SAM" id="Phobius"/>
    </source>
</evidence>
<dbReference type="Proteomes" id="UP000006196">
    <property type="component" value="Unassembled WGS sequence"/>
</dbReference>
<dbReference type="EMBL" id="ACHJ01000034">
    <property type="protein sequence ID" value="EEI17599.1"/>
    <property type="molecule type" value="Genomic_DNA"/>
</dbReference>
<protein>
    <recommendedName>
        <fullName evidence="4">DUF485 domain-containing protein</fullName>
    </recommendedName>
</protein>
<keyword evidence="1" id="KW-0472">Membrane</keyword>
<gene>
    <name evidence="2" type="ORF">HMPREF0298_0631</name>
</gene>
<accession>C0XQB1</accession>
<reference evidence="2" key="1">
    <citation type="submission" date="2009-01" db="EMBL/GenBank/DDBJ databases">
        <authorList>
            <person name="Qin X."/>
            <person name="Bachman B."/>
            <person name="Battles P."/>
            <person name="Bell A."/>
            <person name="Bess C."/>
            <person name="Bickham C."/>
            <person name="Chaboub L."/>
            <person name="Chen D."/>
            <person name="Coyle M."/>
            <person name="Deiros D.R."/>
            <person name="Dinh H."/>
            <person name="Forbes L."/>
            <person name="Fowler G."/>
            <person name="Francisco L."/>
            <person name="Fu Q."/>
            <person name="Gubbala S."/>
            <person name="Hale W."/>
            <person name="Han Y."/>
            <person name="Hemphill L."/>
            <person name="Highlander S.K."/>
            <person name="Hirani K."/>
            <person name="Hogues M."/>
            <person name="Jackson L."/>
            <person name="Jakkamsetti A."/>
            <person name="Javaid M."/>
            <person name="Jiang H."/>
            <person name="Korchina V."/>
            <person name="Kovar C."/>
            <person name="Lara F."/>
            <person name="Lee S."/>
            <person name="Mata R."/>
            <person name="Mathew T."/>
            <person name="Moen C."/>
            <person name="Morales K."/>
            <person name="Munidasa M."/>
            <person name="Nazareth L."/>
            <person name="Ngo R."/>
            <person name="Nguyen L."/>
            <person name="Okwuonu G."/>
            <person name="Ongeri F."/>
            <person name="Patil S."/>
            <person name="Petrosino J."/>
            <person name="Pham C."/>
            <person name="Pham P."/>
            <person name="Pu L.-L."/>
            <person name="Puazo M."/>
            <person name="Raj R."/>
            <person name="Reid J."/>
            <person name="Rouhana J."/>
            <person name="Saada N."/>
            <person name="Shang Y."/>
            <person name="Simmons D."/>
            <person name="Thornton R."/>
            <person name="Warren J."/>
            <person name="Weissenberger G."/>
            <person name="Zhang J."/>
            <person name="Zhang L."/>
            <person name="Zhou C."/>
            <person name="Zhu D."/>
            <person name="Muzny D."/>
            <person name="Worley K."/>
            <person name="Gibbs R."/>
        </authorList>
    </citation>
    <scope>NUCLEOTIDE SEQUENCE [LARGE SCALE GENOMIC DNA]</scope>
    <source>
        <strain evidence="2">DSM 44291</strain>
    </source>
</reference>
<sequence length="115" mass="13256">MSQSQGSTAFPTRREPTPDEFVAMQNSGEFQELRKSYRGFTFPVSVAFFVWYIFYVVVATFFPQTMAQPFLGMNVGIWLGIAQFITTFIITYVYVKYANKNIEPRAAHIREVMEG</sequence>
<name>C0XQB1_CORLD</name>
<dbReference type="InterPro" id="IPR007436">
    <property type="entry name" value="DUF485"/>
</dbReference>
<dbReference type="HOGENOM" id="CLU_123372_1_0_11"/>
<comment type="caution">
    <text evidence="2">The sequence shown here is derived from an EMBL/GenBank/DDBJ whole genome shotgun (WGS) entry which is preliminary data.</text>
</comment>
<evidence type="ECO:0000313" key="2">
    <source>
        <dbReference type="EMBL" id="EEI17599.1"/>
    </source>
</evidence>
<dbReference type="AlphaFoldDB" id="C0XQB1"/>
<organism evidence="2 3">
    <name type="scientific">Corynebacterium lipophiloflavum (strain ATCC 700352 / DSM 44291 / CCUG 37336 / JCM 10383 / DMMZ 1944)</name>
    <dbReference type="NCBI Taxonomy" id="525263"/>
    <lineage>
        <taxon>Bacteria</taxon>
        <taxon>Bacillati</taxon>
        <taxon>Actinomycetota</taxon>
        <taxon>Actinomycetes</taxon>
        <taxon>Mycobacteriales</taxon>
        <taxon>Corynebacteriaceae</taxon>
        <taxon>Corynebacterium</taxon>
    </lineage>
</organism>
<dbReference type="PANTHER" id="PTHR38441:SF1">
    <property type="entry name" value="MEMBRANE PROTEIN"/>
    <property type="match status" value="1"/>
</dbReference>
<keyword evidence="3" id="KW-1185">Reference proteome</keyword>
<dbReference type="Pfam" id="PF04341">
    <property type="entry name" value="DUF485"/>
    <property type="match status" value="1"/>
</dbReference>
<dbReference type="eggNOG" id="COG3162">
    <property type="taxonomic scope" value="Bacteria"/>
</dbReference>
<evidence type="ECO:0008006" key="4">
    <source>
        <dbReference type="Google" id="ProtNLM"/>
    </source>
</evidence>
<feature type="transmembrane region" description="Helical" evidence="1">
    <location>
        <begin position="75"/>
        <end position="95"/>
    </location>
</feature>
<evidence type="ECO:0000313" key="3">
    <source>
        <dbReference type="Proteomes" id="UP000006196"/>
    </source>
</evidence>